<proteinExistence type="inferred from homology"/>
<dbReference type="Gene3D" id="3.40.50.360">
    <property type="match status" value="1"/>
</dbReference>
<protein>
    <recommendedName>
        <fullName evidence="6">FMN dependent NADH:quinone oxidoreductase</fullName>
        <ecNumber evidence="6">1.6.5.-</ecNumber>
    </recommendedName>
    <alternativeName>
        <fullName evidence="6">Azo-dye reductase</fullName>
    </alternativeName>
    <alternativeName>
        <fullName evidence="6">FMN-dependent NADH-azo compound oxidoreductase</fullName>
    </alternativeName>
    <alternativeName>
        <fullName evidence="6">FMN-dependent NADH-azoreductase</fullName>
        <ecNumber evidence="6">1.7.1.17</ecNumber>
    </alternativeName>
</protein>
<evidence type="ECO:0000256" key="1">
    <source>
        <dbReference type="ARBA" id="ARBA00022630"/>
    </source>
</evidence>
<evidence type="ECO:0000313" key="8">
    <source>
        <dbReference type="EMBL" id="AAP85344.1"/>
    </source>
</evidence>
<comment type="catalytic activity">
    <reaction evidence="6">
        <text>2 a quinone + NADH + H(+) = 2 a 1,4-benzosemiquinone + NAD(+)</text>
        <dbReference type="Rhea" id="RHEA:65952"/>
        <dbReference type="ChEBI" id="CHEBI:15378"/>
        <dbReference type="ChEBI" id="CHEBI:57540"/>
        <dbReference type="ChEBI" id="CHEBI:57945"/>
        <dbReference type="ChEBI" id="CHEBI:132124"/>
        <dbReference type="ChEBI" id="CHEBI:134225"/>
    </reaction>
</comment>
<dbReference type="PANTHER" id="PTHR43741">
    <property type="entry name" value="FMN-DEPENDENT NADH-AZOREDUCTASE 1"/>
    <property type="match status" value="1"/>
</dbReference>
<comment type="similarity">
    <text evidence="6">Belongs to the azoreductase type 1 family.</text>
</comment>
<dbReference type="AlphaFoldDB" id="Q67G48"/>
<dbReference type="PANTHER" id="PTHR43741:SF4">
    <property type="entry name" value="FMN-DEPENDENT NADH:QUINONE OXIDOREDUCTASE"/>
    <property type="match status" value="1"/>
</dbReference>
<sequence length="228" mass="24858">MRHPRPKLESSPMARLLHIDSSSARDSVSRALAVRFREVWDKEHGPDSVTYRDLVADPVPHLDGDAVVTLWSEPYTEAQRATATLQNRLVEEILAADALLVSVPMYNWTVPSGLKAWLDQSLILGRTLPYDPGHKPLGGRPATVLTACGGYYGADVPEASMDHCRPYLATVLGQVLGYDLETITVWRTLATAGQGDARERRAAEESLRAGQEAAQARARAVAASFGEV</sequence>
<gene>
    <name evidence="6" type="primary">azoR</name>
</gene>
<dbReference type="GO" id="GO:0009055">
    <property type="term" value="F:electron transfer activity"/>
    <property type="evidence" value="ECO:0007669"/>
    <property type="project" value="UniProtKB-UniRule"/>
</dbReference>
<dbReference type="EC" id="1.6.5.-" evidence="6"/>
<dbReference type="InterPro" id="IPR050104">
    <property type="entry name" value="FMN-dep_NADH:Q_OxRdtase_AzoR1"/>
</dbReference>
<dbReference type="SMR" id="Q67G48"/>
<comment type="catalytic activity">
    <reaction evidence="5">
        <text>N,N-dimethyl-1,4-phenylenediamine + anthranilate + 2 NAD(+) = 2-(4-dimethylaminophenyl)diazenylbenzoate + 2 NADH + 2 H(+)</text>
        <dbReference type="Rhea" id="RHEA:55872"/>
        <dbReference type="ChEBI" id="CHEBI:15378"/>
        <dbReference type="ChEBI" id="CHEBI:15783"/>
        <dbReference type="ChEBI" id="CHEBI:16567"/>
        <dbReference type="ChEBI" id="CHEBI:57540"/>
        <dbReference type="ChEBI" id="CHEBI:57945"/>
        <dbReference type="ChEBI" id="CHEBI:71579"/>
        <dbReference type="EC" id="1.7.1.17"/>
    </reaction>
    <physiologicalReaction direction="right-to-left" evidence="5">
        <dbReference type="Rhea" id="RHEA:55874"/>
    </physiologicalReaction>
</comment>
<keyword evidence="1 6" id="KW-0285">Flavoprotein</keyword>
<comment type="function">
    <text evidence="6">Also exhibits azoreductase activity. Catalyzes the reductive cleavage of the azo bond in aromatic azo compounds to the corresponding amines.</text>
</comment>
<keyword evidence="2 6" id="KW-0288">FMN</keyword>
<comment type="caution">
    <text evidence="6">Lacks conserved residue(s) required for the propagation of feature annotation.</text>
</comment>
<evidence type="ECO:0000256" key="2">
    <source>
        <dbReference type="ARBA" id="ARBA00022643"/>
    </source>
</evidence>
<comment type="subunit">
    <text evidence="6">Homodimer.</text>
</comment>
<dbReference type="HAMAP" id="MF_01216">
    <property type="entry name" value="Azoreductase_type1"/>
    <property type="match status" value="1"/>
</dbReference>
<evidence type="ECO:0000256" key="6">
    <source>
        <dbReference type="HAMAP-Rule" id="MF_01216"/>
    </source>
</evidence>
<dbReference type="Pfam" id="PF02525">
    <property type="entry name" value="Flavodoxin_2"/>
    <property type="match status" value="1"/>
</dbReference>
<accession>Q67G48</accession>
<keyword evidence="3 6" id="KW-0560">Oxidoreductase</keyword>
<organism evidence="8">
    <name type="scientific">Streptomyces griseoruber</name>
    <dbReference type="NCBI Taxonomy" id="1943"/>
    <lineage>
        <taxon>Bacteria</taxon>
        <taxon>Bacillati</taxon>
        <taxon>Actinomycetota</taxon>
        <taxon>Actinomycetes</taxon>
        <taxon>Kitasatosporales</taxon>
        <taxon>Streptomycetaceae</taxon>
        <taxon>Streptomyces</taxon>
    </lineage>
</organism>
<dbReference type="EC" id="1.7.1.17" evidence="6"/>
<keyword evidence="4 6" id="KW-0520">NAD</keyword>
<dbReference type="InterPro" id="IPR023048">
    <property type="entry name" value="NADH:quinone_OxRdtase_FMN_depd"/>
</dbReference>
<dbReference type="GO" id="GO:0016652">
    <property type="term" value="F:oxidoreductase activity, acting on NAD(P)H as acceptor"/>
    <property type="evidence" value="ECO:0007669"/>
    <property type="project" value="UniProtKB-UniRule"/>
</dbReference>
<name>Q67G48_9ACTN</name>
<comment type="cofactor">
    <cofactor evidence="6">
        <name>FMN</name>
        <dbReference type="ChEBI" id="CHEBI:58210"/>
    </cofactor>
    <text evidence="6">Binds 1 FMN per subunit.</text>
</comment>
<dbReference type="InterPro" id="IPR003680">
    <property type="entry name" value="Flavodoxin_fold"/>
</dbReference>
<evidence type="ECO:0000256" key="4">
    <source>
        <dbReference type="ARBA" id="ARBA00023027"/>
    </source>
</evidence>
<comment type="function">
    <text evidence="6">Quinone reductase that provides resistance to thiol-specific stress caused by electrophilic quinones.</text>
</comment>
<evidence type="ECO:0000259" key="7">
    <source>
        <dbReference type="Pfam" id="PF02525"/>
    </source>
</evidence>
<feature type="binding site" evidence="6">
    <location>
        <begin position="27"/>
        <end position="29"/>
    </location>
    <ligand>
        <name>FMN</name>
        <dbReference type="ChEBI" id="CHEBI:58210"/>
    </ligand>
</feature>
<evidence type="ECO:0000256" key="3">
    <source>
        <dbReference type="ARBA" id="ARBA00023002"/>
    </source>
</evidence>
<reference evidence="8" key="1">
    <citation type="journal article" date="2004" name="Chem. Biol.">
        <title>The hedamycin locus implicates a novel aromatic PKS priming mechanism.</title>
        <authorList>
            <person name="Bililign T."/>
            <person name="Hyun C.G."/>
            <person name="Williams J.S."/>
            <person name="Czisny A.M."/>
            <person name="Thorson J.S."/>
        </authorList>
    </citation>
    <scope>NUCLEOTIDE SEQUENCE</scope>
</reference>
<feature type="binding site" evidence="6">
    <location>
        <position position="22"/>
    </location>
    <ligand>
        <name>FMN</name>
        <dbReference type="ChEBI" id="CHEBI:58210"/>
    </ligand>
</feature>
<feature type="domain" description="Flavodoxin-like fold" evidence="7">
    <location>
        <begin position="15"/>
        <end position="202"/>
    </location>
</feature>
<dbReference type="GO" id="GO:0016655">
    <property type="term" value="F:oxidoreductase activity, acting on NAD(P)H, quinone or similar compound as acceptor"/>
    <property type="evidence" value="ECO:0007669"/>
    <property type="project" value="InterPro"/>
</dbReference>
<dbReference type="EMBL" id="AY196994">
    <property type="protein sequence ID" value="AAP85344.1"/>
    <property type="molecule type" value="Genomic_DNA"/>
</dbReference>
<dbReference type="InterPro" id="IPR029039">
    <property type="entry name" value="Flavoprotein-like_sf"/>
</dbReference>
<evidence type="ECO:0000256" key="5">
    <source>
        <dbReference type="ARBA" id="ARBA00048542"/>
    </source>
</evidence>
<dbReference type="SUPFAM" id="SSF52218">
    <property type="entry name" value="Flavoproteins"/>
    <property type="match status" value="1"/>
</dbReference>
<dbReference type="GO" id="GO:0010181">
    <property type="term" value="F:FMN binding"/>
    <property type="evidence" value="ECO:0007669"/>
    <property type="project" value="UniProtKB-UniRule"/>
</dbReference>